<dbReference type="NCBIfam" id="NF002633">
    <property type="entry name" value="PRK02304.1-2"/>
    <property type="match status" value="1"/>
</dbReference>
<dbReference type="GO" id="GO:0006168">
    <property type="term" value="P:adenine salvage"/>
    <property type="evidence" value="ECO:0007669"/>
    <property type="project" value="InterPro"/>
</dbReference>
<reference evidence="14" key="1">
    <citation type="journal article" date="2021" name="PeerJ">
        <title>Extensive microbial diversity within the chicken gut microbiome revealed by metagenomics and culture.</title>
        <authorList>
            <person name="Gilroy R."/>
            <person name="Ravi A."/>
            <person name="Getino M."/>
            <person name="Pursley I."/>
            <person name="Horton D.L."/>
            <person name="Alikhan N.F."/>
            <person name="Baker D."/>
            <person name="Gharbi K."/>
            <person name="Hall N."/>
            <person name="Watson M."/>
            <person name="Adriaenssens E.M."/>
            <person name="Foster-Nyarko E."/>
            <person name="Jarju S."/>
            <person name="Secka A."/>
            <person name="Antonio M."/>
            <person name="Oren A."/>
            <person name="Chaudhuri R.R."/>
            <person name="La Ragione R."/>
            <person name="Hildebrand F."/>
            <person name="Pallen M.J."/>
        </authorList>
    </citation>
    <scope>NUCLEOTIDE SEQUENCE</scope>
    <source>
        <strain evidence="14">ChiHejej3B27-2180</strain>
    </source>
</reference>
<dbReference type="EMBL" id="DXGK01000120">
    <property type="protein sequence ID" value="HIW70829.1"/>
    <property type="molecule type" value="Genomic_DNA"/>
</dbReference>
<dbReference type="CDD" id="cd06223">
    <property type="entry name" value="PRTases_typeI"/>
    <property type="match status" value="1"/>
</dbReference>
<keyword evidence="9 12" id="KW-0328">Glycosyltransferase</keyword>
<dbReference type="PANTHER" id="PTHR32315:SF3">
    <property type="entry name" value="ADENINE PHOSPHORIBOSYLTRANSFERASE"/>
    <property type="match status" value="1"/>
</dbReference>
<evidence type="ECO:0000313" key="15">
    <source>
        <dbReference type="Proteomes" id="UP000886878"/>
    </source>
</evidence>
<dbReference type="NCBIfam" id="NF002634">
    <property type="entry name" value="PRK02304.1-3"/>
    <property type="match status" value="1"/>
</dbReference>
<evidence type="ECO:0000256" key="11">
    <source>
        <dbReference type="ARBA" id="ARBA00022726"/>
    </source>
</evidence>
<dbReference type="GO" id="GO:0006166">
    <property type="term" value="P:purine ribonucleoside salvage"/>
    <property type="evidence" value="ECO:0007669"/>
    <property type="project" value="UniProtKB-UniRule"/>
</dbReference>
<evidence type="ECO:0000256" key="5">
    <source>
        <dbReference type="ARBA" id="ARBA00008391"/>
    </source>
</evidence>
<comment type="catalytic activity">
    <reaction evidence="1 12">
        <text>AMP + diphosphate = 5-phospho-alpha-D-ribose 1-diphosphate + adenine</text>
        <dbReference type="Rhea" id="RHEA:16609"/>
        <dbReference type="ChEBI" id="CHEBI:16708"/>
        <dbReference type="ChEBI" id="CHEBI:33019"/>
        <dbReference type="ChEBI" id="CHEBI:58017"/>
        <dbReference type="ChEBI" id="CHEBI:456215"/>
        <dbReference type="EC" id="2.4.2.7"/>
    </reaction>
</comment>
<dbReference type="EC" id="2.4.2.7" evidence="7 12"/>
<evidence type="ECO:0000256" key="8">
    <source>
        <dbReference type="ARBA" id="ARBA00022490"/>
    </source>
</evidence>
<comment type="subcellular location">
    <subcellularLocation>
        <location evidence="3 12">Cytoplasm</location>
    </subcellularLocation>
</comment>
<sequence length="172" mass="18687">MTVDYYKIVDSIPDFPEKGIIYRDIMPLMANGEAFHQAIGEIVDYAKGKKVDMVVGPEARGFIVGCPIAYELGAGFAAARKKGKLPREAVSASYKLEYGTATLQMEKDTIKPGQRVLVVDDLLATGGTIGATIDLVHQLGGEVVGCAFIIELKDLHGREKLSGYDVKTLMEY</sequence>
<comment type="pathway">
    <text evidence="4 12">Purine metabolism; AMP biosynthesis via salvage pathway; AMP from adenine: step 1/1.</text>
</comment>
<evidence type="ECO:0000256" key="6">
    <source>
        <dbReference type="ARBA" id="ARBA00011738"/>
    </source>
</evidence>
<dbReference type="GO" id="GO:0003999">
    <property type="term" value="F:adenine phosphoribosyltransferase activity"/>
    <property type="evidence" value="ECO:0007669"/>
    <property type="project" value="UniProtKB-UniRule"/>
</dbReference>
<reference evidence="14" key="2">
    <citation type="submission" date="2021-04" db="EMBL/GenBank/DDBJ databases">
        <authorList>
            <person name="Gilroy R."/>
        </authorList>
    </citation>
    <scope>NUCLEOTIDE SEQUENCE</scope>
    <source>
        <strain evidence="14">ChiHejej3B27-2180</strain>
    </source>
</reference>
<name>A0A9D1U4X8_9LACO</name>
<gene>
    <name evidence="12" type="primary">apt</name>
    <name evidence="14" type="ORF">H9876_05640</name>
</gene>
<comment type="subunit">
    <text evidence="6 12">Homodimer.</text>
</comment>
<dbReference type="GO" id="GO:0016208">
    <property type="term" value="F:AMP binding"/>
    <property type="evidence" value="ECO:0007669"/>
    <property type="project" value="TreeGrafter"/>
</dbReference>
<dbReference type="Proteomes" id="UP000886878">
    <property type="component" value="Unassembled WGS sequence"/>
</dbReference>
<keyword evidence="8 12" id="KW-0963">Cytoplasm</keyword>
<dbReference type="InterPro" id="IPR005764">
    <property type="entry name" value="Ade_phspho_trans"/>
</dbReference>
<accession>A0A9D1U4X8</accession>
<evidence type="ECO:0000256" key="4">
    <source>
        <dbReference type="ARBA" id="ARBA00004659"/>
    </source>
</evidence>
<comment type="similarity">
    <text evidence="5 12">Belongs to the purine/pyrimidine phosphoribosyltransferase family.</text>
</comment>
<evidence type="ECO:0000313" key="14">
    <source>
        <dbReference type="EMBL" id="HIW70829.1"/>
    </source>
</evidence>
<dbReference type="InterPro" id="IPR029057">
    <property type="entry name" value="PRTase-like"/>
</dbReference>
<dbReference type="NCBIfam" id="NF002636">
    <property type="entry name" value="PRK02304.1-5"/>
    <property type="match status" value="1"/>
</dbReference>
<dbReference type="Pfam" id="PF00156">
    <property type="entry name" value="Pribosyltran"/>
    <property type="match status" value="1"/>
</dbReference>
<organism evidence="14 15">
    <name type="scientific">Candidatus Limosilactobacillus merdipullorum</name>
    <dbReference type="NCBI Taxonomy" id="2838653"/>
    <lineage>
        <taxon>Bacteria</taxon>
        <taxon>Bacillati</taxon>
        <taxon>Bacillota</taxon>
        <taxon>Bacilli</taxon>
        <taxon>Lactobacillales</taxon>
        <taxon>Lactobacillaceae</taxon>
        <taxon>Limosilactobacillus</taxon>
    </lineage>
</organism>
<dbReference type="InterPro" id="IPR000836">
    <property type="entry name" value="PRTase_dom"/>
</dbReference>
<feature type="domain" description="Phosphoribosyltransferase" evidence="13">
    <location>
        <begin position="37"/>
        <end position="167"/>
    </location>
</feature>
<comment type="caution">
    <text evidence="14">The sequence shown here is derived from an EMBL/GenBank/DDBJ whole genome shotgun (WGS) entry which is preliminary data.</text>
</comment>
<keyword evidence="10 12" id="KW-0808">Transferase</keyword>
<dbReference type="GO" id="GO:0002055">
    <property type="term" value="F:adenine binding"/>
    <property type="evidence" value="ECO:0007669"/>
    <property type="project" value="TreeGrafter"/>
</dbReference>
<dbReference type="AlphaFoldDB" id="A0A9D1U4X8"/>
<dbReference type="GO" id="GO:0044209">
    <property type="term" value="P:AMP salvage"/>
    <property type="evidence" value="ECO:0007669"/>
    <property type="project" value="UniProtKB-UniRule"/>
</dbReference>
<dbReference type="InterPro" id="IPR050054">
    <property type="entry name" value="UPRTase/APRTase"/>
</dbReference>
<proteinExistence type="inferred from homology"/>
<evidence type="ECO:0000259" key="13">
    <source>
        <dbReference type="Pfam" id="PF00156"/>
    </source>
</evidence>
<dbReference type="SUPFAM" id="SSF53271">
    <property type="entry name" value="PRTase-like"/>
    <property type="match status" value="1"/>
</dbReference>
<protein>
    <recommendedName>
        <fullName evidence="7 12">Adenine phosphoribosyltransferase</fullName>
        <shortName evidence="12">APRT</shortName>
        <ecNumber evidence="7 12">2.4.2.7</ecNumber>
    </recommendedName>
</protein>
<evidence type="ECO:0000256" key="9">
    <source>
        <dbReference type="ARBA" id="ARBA00022676"/>
    </source>
</evidence>
<evidence type="ECO:0000256" key="7">
    <source>
        <dbReference type="ARBA" id="ARBA00011893"/>
    </source>
</evidence>
<evidence type="ECO:0000256" key="3">
    <source>
        <dbReference type="ARBA" id="ARBA00004496"/>
    </source>
</evidence>
<keyword evidence="11 12" id="KW-0660">Purine salvage</keyword>
<dbReference type="FunFam" id="3.40.50.2020:FF:000004">
    <property type="entry name" value="Adenine phosphoribosyltransferase"/>
    <property type="match status" value="1"/>
</dbReference>
<dbReference type="PANTHER" id="PTHR32315">
    <property type="entry name" value="ADENINE PHOSPHORIBOSYLTRANSFERASE"/>
    <property type="match status" value="1"/>
</dbReference>
<comment type="function">
    <text evidence="2 12">Catalyzes a salvage reaction resulting in the formation of AMP, that is energically less costly than de novo synthesis.</text>
</comment>
<dbReference type="NCBIfam" id="TIGR01090">
    <property type="entry name" value="apt"/>
    <property type="match status" value="1"/>
</dbReference>
<evidence type="ECO:0000256" key="12">
    <source>
        <dbReference type="HAMAP-Rule" id="MF_00004"/>
    </source>
</evidence>
<dbReference type="Gene3D" id="3.40.50.2020">
    <property type="match status" value="1"/>
</dbReference>
<dbReference type="GO" id="GO:0005737">
    <property type="term" value="C:cytoplasm"/>
    <property type="evidence" value="ECO:0007669"/>
    <property type="project" value="UniProtKB-SubCell"/>
</dbReference>
<evidence type="ECO:0000256" key="1">
    <source>
        <dbReference type="ARBA" id="ARBA00000868"/>
    </source>
</evidence>
<evidence type="ECO:0000256" key="10">
    <source>
        <dbReference type="ARBA" id="ARBA00022679"/>
    </source>
</evidence>
<evidence type="ECO:0000256" key="2">
    <source>
        <dbReference type="ARBA" id="ARBA00003968"/>
    </source>
</evidence>
<dbReference type="HAMAP" id="MF_00004">
    <property type="entry name" value="Aden_phosphoribosyltr"/>
    <property type="match status" value="1"/>
</dbReference>